<keyword evidence="5" id="KW-1185">Reference proteome</keyword>
<dbReference type="SMART" id="SM00116">
    <property type="entry name" value="CBS"/>
    <property type="match status" value="2"/>
</dbReference>
<organism evidence="4 5">
    <name type="scientific">Nocardioides malaquae</name>
    <dbReference type="NCBI Taxonomy" id="2773426"/>
    <lineage>
        <taxon>Bacteria</taxon>
        <taxon>Bacillati</taxon>
        <taxon>Actinomycetota</taxon>
        <taxon>Actinomycetes</taxon>
        <taxon>Propionibacteriales</taxon>
        <taxon>Nocardioidaceae</taxon>
        <taxon>Nocardioides</taxon>
    </lineage>
</organism>
<evidence type="ECO:0000259" key="3">
    <source>
        <dbReference type="PROSITE" id="PS51371"/>
    </source>
</evidence>
<dbReference type="PANTHER" id="PTHR43080:SF2">
    <property type="entry name" value="CBS DOMAIN-CONTAINING PROTEIN"/>
    <property type="match status" value="1"/>
</dbReference>
<sequence length="131" mass="13847">MSASDVTVKSLMKWPVAVVAESTSLRQVAEALVADEVGALAVMEGSHLIGVIAERDVVRQVAAGADPEHKRAGDMMSTQPVTVTPEDTVEHAAALMREAAVRHLPVVDRAEVVGFVSIRDVLEAQAESTCC</sequence>
<dbReference type="PANTHER" id="PTHR43080">
    <property type="entry name" value="CBS DOMAIN-CONTAINING PROTEIN CBSX3, MITOCHONDRIAL"/>
    <property type="match status" value="1"/>
</dbReference>
<evidence type="ECO:0000313" key="5">
    <source>
        <dbReference type="Proteomes" id="UP000756387"/>
    </source>
</evidence>
<dbReference type="Proteomes" id="UP000756387">
    <property type="component" value="Unassembled WGS sequence"/>
</dbReference>
<dbReference type="Gene3D" id="3.10.580.10">
    <property type="entry name" value="CBS-domain"/>
    <property type="match status" value="1"/>
</dbReference>
<reference evidence="4 5" key="1">
    <citation type="submission" date="2020-10" db="EMBL/GenBank/DDBJ databases">
        <title>Nocardioides sp. isolated from sludge.</title>
        <authorList>
            <person name="Zhang X."/>
        </authorList>
    </citation>
    <scope>NUCLEOTIDE SEQUENCE [LARGE SCALE GENOMIC DNA]</scope>
    <source>
        <strain evidence="4 5">Y6</strain>
    </source>
</reference>
<evidence type="ECO:0000256" key="2">
    <source>
        <dbReference type="PROSITE-ProRule" id="PRU00703"/>
    </source>
</evidence>
<comment type="caution">
    <text evidence="4">The sequence shown here is derived from an EMBL/GenBank/DDBJ whole genome shotgun (WGS) entry which is preliminary data.</text>
</comment>
<name>A0ABR9RUB5_9ACTN</name>
<proteinExistence type="predicted"/>
<dbReference type="SUPFAM" id="SSF54631">
    <property type="entry name" value="CBS-domain pair"/>
    <property type="match status" value="1"/>
</dbReference>
<dbReference type="InterPro" id="IPR000644">
    <property type="entry name" value="CBS_dom"/>
</dbReference>
<dbReference type="EMBL" id="JADCSA010000010">
    <property type="protein sequence ID" value="MBE7325193.1"/>
    <property type="molecule type" value="Genomic_DNA"/>
</dbReference>
<accession>A0ABR9RUB5</accession>
<evidence type="ECO:0000313" key="4">
    <source>
        <dbReference type="EMBL" id="MBE7325193.1"/>
    </source>
</evidence>
<feature type="domain" description="CBS" evidence="3">
    <location>
        <begin position="11"/>
        <end position="68"/>
    </location>
</feature>
<evidence type="ECO:0000256" key="1">
    <source>
        <dbReference type="ARBA" id="ARBA00023122"/>
    </source>
</evidence>
<gene>
    <name evidence="4" type="ORF">IEQ44_11055</name>
</gene>
<dbReference type="InterPro" id="IPR046342">
    <property type="entry name" value="CBS_dom_sf"/>
</dbReference>
<protein>
    <submittedName>
        <fullName evidence="4">CBS domain-containing protein</fullName>
    </submittedName>
</protein>
<dbReference type="RefSeq" id="WP_193638525.1">
    <property type="nucleotide sequence ID" value="NZ_JADCSA010000010.1"/>
</dbReference>
<dbReference type="PROSITE" id="PS51371">
    <property type="entry name" value="CBS"/>
    <property type="match status" value="2"/>
</dbReference>
<keyword evidence="1 2" id="KW-0129">CBS domain</keyword>
<dbReference type="InterPro" id="IPR051257">
    <property type="entry name" value="Diverse_CBS-Domain"/>
</dbReference>
<feature type="domain" description="CBS" evidence="3">
    <location>
        <begin position="76"/>
        <end position="131"/>
    </location>
</feature>
<dbReference type="Pfam" id="PF00571">
    <property type="entry name" value="CBS"/>
    <property type="match status" value="2"/>
</dbReference>